<evidence type="ECO:0000313" key="3">
    <source>
        <dbReference type="EMBL" id="SEQ78821.1"/>
    </source>
</evidence>
<organism evidence="3 4">
    <name type="scientific">Microlunatus flavus</name>
    <dbReference type="NCBI Taxonomy" id="1036181"/>
    <lineage>
        <taxon>Bacteria</taxon>
        <taxon>Bacillati</taxon>
        <taxon>Actinomycetota</taxon>
        <taxon>Actinomycetes</taxon>
        <taxon>Propionibacteriales</taxon>
        <taxon>Propionibacteriaceae</taxon>
        <taxon>Microlunatus</taxon>
    </lineage>
</organism>
<dbReference type="EMBL" id="FOFA01000006">
    <property type="protein sequence ID" value="SEQ78821.1"/>
    <property type="molecule type" value="Genomic_DNA"/>
</dbReference>
<evidence type="ECO:0000256" key="1">
    <source>
        <dbReference type="SAM" id="MobiDB-lite"/>
    </source>
</evidence>
<dbReference type="InterPro" id="IPR047682">
    <property type="entry name" value="SepH-like"/>
</dbReference>
<reference evidence="4" key="1">
    <citation type="submission" date="2016-10" db="EMBL/GenBank/DDBJ databases">
        <authorList>
            <person name="Varghese N."/>
            <person name="Submissions S."/>
        </authorList>
    </citation>
    <scope>NUCLEOTIDE SEQUENCE [LARGE SCALE GENOMIC DNA]</scope>
    <source>
        <strain evidence="4">CGMCC 4.6856</strain>
    </source>
</reference>
<feature type="compositionally biased region" description="Acidic residues" evidence="1">
    <location>
        <begin position="402"/>
        <end position="412"/>
    </location>
</feature>
<feature type="domain" description="DUF3071" evidence="2">
    <location>
        <begin position="2"/>
        <end position="118"/>
    </location>
</feature>
<dbReference type="Pfam" id="PF11268">
    <property type="entry name" value="DUF3071"/>
    <property type="match status" value="1"/>
</dbReference>
<proteinExistence type="predicted"/>
<dbReference type="NCBIfam" id="NF040712">
    <property type="entry name" value="SepH"/>
    <property type="match status" value="1"/>
</dbReference>
<keyword evidence="4" id="KW-1185">Reference proteome</keyword>
<feature type="region of interest" description="Disordered" evidence="1">
    <location>
        <begin position="157"/>
        <end position="186"/>
    </location>
</feature>
<gene>
    <name evidence="3" type="ORF">SAMN05421756_1065</name>
</gene>
<dbReference type="STRING" id="1036181.SAMN05421756_1065"/>
<dbReference type="Proteomes" id="UP000198504">
    <property type="component" value="Unassembled WGS sequence"/>
</dbReference>
<evidence type="ECO:0000313" key="4">
    <source>
        <dbReference type="Proteomes" id="UP000198504"/>
    </source>
</evidence>
<feature type="compositionally biased region" description="Basic and acidic residues" evidence="1">
    <location>
        <begin position="169"/>
        <end position="183"/>
    </location>
</feature>
<protein>
    <recommendedName>
        <fullName evidence="2">DUF3071 domain-containing protein</fullName>
    </recommendedName>
</protein>
<dbReference type="InterPro" id="IPR021421">
    <property type="entry name" value="DUF3071"/>
</dbReference>
<feature type="region of interest" description="Disordered" evidence="1">
    <location>
        <begin position="225"/>
        <end position="469"/>
    </location>
</feature>
<sequence>MDTTLSPRDIQARIRGGESLDDLVAGSGMDADRVERFAAPVLAEREHVALTALGASIRRRGESSGHRPLRTVVGERLLGQGVDVDDVVWDAWKREDGQWQVSADYELLEQERHAEFRYDPQGRFSMAEDDDARWLAGERPSPVAAVIDRDDELALVRATSGPGDDEDAGRDGRTSDRADHEVTEQLEVSEDLVAVLSVVPPVELSAEELDELVAHDPESDLAAVAQDATRASTQDDVPDETRDGPQDEVAAHRRDEGAEPTVAVVRHLTSVSVEVEVDAEGDRSGEDGDPGPRSALDTLYDMLGGDGYAEEGTRIGSGLSDAAAVPVVDEHEFEPPATVQVPAEPGPDASEQEDGSQDAGGSSAEADQPEERDERTEPTQVVARDLRRTSAPAAPAVPQQDDLLDVDADADAVTDPGETTHHDAADAPPVPDVDEPLIPSPGASRKPGRRKRASVPSWDEIMFGGPKPG</sequence>
<accession>A0A1H9IVL6</accession>
<feature type="compositionally biased region" description="Basic and acidic residues" evidence="1">
    <location>
        <begin position="239"/>
        <end position="257"/>
    </location>
</feature>
<name>A0A1H9IVL6_9ACTN</name>
<evidence type="ECO:0000259" key="2">
    <source>
        <dbReference type="Pfam" id="PF11268"/>
    </source>
</evidence>
<dbReference type="AlphaFoldDB" id="A0A1H9IVL6"/>